<feature type="compositionally biased region" description="Basic and acidic residues" evidence="1">
    <location>
        <begin position="129"/>
        <end position="138"/>
    </location>
</feature>
<dbReference type="PANTHER" id="PTHR13016:SF0">
    <property type="entry name" value="AMME SYNDROME CANDIDATE GENE 1 PROTEIN"/>
    <property type="match status" value="1"/>
</dbReference>
<feature type="compositionally biased region" description="Gly residues" evidence="1">
    <location>
        <begin position="139"/>
        <end position="166"/>
    </location>
</feature>
<dbReference type="PROSITE" id="PS51112">
    <property type="entry name" value="AMMECR1"/>
    <property type="match status" value="1"/>
</dbReference>
<feature type="compositionally biased region" description="Basic residues" evidence="1">
    <location>
        <begin position="365"/>
        <end position="374"/>
    </location>
</feature>
<feature type="region of interest" description="Disordered" evidence="1">
    <location>
        <begin position="365"/>
        <end position="397"/>
    </location>
</feature>
<gene>
    <name evidence="3" type="ORF">ACHAXA_004757</name>
</gene>
<evidence type="ECO:0000313" key="3">
    <source>
        <dbReference type="EMBL" id="KAL3811460.1"/>
    </source>
</evidence>
<evidence type="ECO:0000313" key="4">
    <source>
        <dbReference type="Proteomes" id="UP001530377"/>
    </source>
</evidence>
<reference evidence="3 4" key="1">
    <citation type="submission" date="2024-10" db="EMBL/GenBank/DDBJ databases">
        <title>Updated reference genomes for cyclostephanoid diatoms.</title>
        <authorList>
            <person name="Roberts W.R."/>
            <person name="Alverson A.J."/>
        </authorList>
    </citation>
    <scope>NUCLEOTIDE SEQUENCE [LARGE SCALE GENOMIC DNA]</scope>
    <source>
        <strain evidence="3 4">AJA228-03</strain>
    </source>
</reference>
<comment type="caution">
    <text evidence="3">The sequence shown here is derived from an EMBL/GenBank/DDBJ whole genome shotgun (WGS) entry which is preliminary data.</text>
</comment>
<protein>
    <recommendedName>
        <fullName evidence="2">AMMECR1 domain-containing protein</fullName>
    </recommendedName>
</protein>
<dbReference type="InterPro" id="IPR023473">
    <property type="entry name" value="AMMECR1"/>
</dbReference>
<accession>A0ABD3REK5</accession>
<dbReference type="PANTHER" id="PTHR13016">
    <property type="entry name" value="AMMECR1 HOMOLOG"/>
    <property type="match status" value="1"/>
</dbReference>
<evidence type="ECO:0000256" key="1">
    <source>
        <dbReference type="SAM" id="MobiDB-lite"/>
    </source>
</evidence>
<evidence type="ECO:0000259" key="2">
    <source>
        <dbReference type="PROSITE" id="PS51112"/>
    </source>
</evidence>
<feature type="region of interest" description="Disordered" evidence="1">
    <location>
        <begin position="516"/>
        <end position="540"/>
    </location>
</feature>
<dbReference type="Proteomes" id="UP001530377">
    <property type="component" value="Unassembled WGS sequence"/>
</dbReference>
<dbReference type="InterPro" id="IPR027485">
    <property type="entry name" value="AMMECR1_N"/>
</dbReference>
<organism evidence="3 4">
    <name type="scientific">Cyclostephanos tholiformis</name>
    <dbReference type="NCBI Taxonomy" id="382380"/>
    <lineage>
        <taxon>Eukaryota</taxon>
        <taxon>Sar</taxon>
        <taxon>Stramenopiles</taxon>
        <taxon>Ochrophyta</taxon>
        <taxon>Bacillariophyta</taxon>
        <taxon>Coscinodiscophyceae</taxon>
        <taxon>Thalassiosirophycidae</taxon>
        <taxon>Stephanodiscales</taxon>
        <taxon>Stephanodiscaceae</taxon>
        <taxon>Cyclostephanos</taxon>
    </lineage>
</organism>
<name>A0ABD3REK5_9STRA</name>
<dbReference type="Pfam" id="PF01871">
    <property type="entry name" value="AMMECR1"/>
    <property type="match status" value="1"/>
</dbReference>
<dbReference type="Gene3D" id="3.30.1490.150">
    <property type="entry name" value="Hypothetical protein ph0010, domain 2"/>
    <property type="match status" value="1"/>
</dbReference>
<dbReference type="AlphaFoldDB" id="A0ABD3REK5"/>
<sequence length="576" mass="62200">MLLPGAGHAPATSSSSSSCGGRRRRKKMEGGGFTLVGAIDASRRGGRRRIWMDRPLPFSPRPTFLRVSGGWEGGEGDISRRWRGDYTVRRLSLSGHNTNAKDNSPRCRAGGRRALPVVCGVWDIDRHRSSSAEADRRGGGGGGEGGGGGGRGGGKSGCGGGGGGGYLVDESNDSGDSSDDSEEYYKKRDPPTSSLSQKIPLPAHHLDVSLSEYAITSTLYDRRFEPITVDELPYLRVCLSLLIGYEECATCHDWIVGVHGIIIELVVSDAVATTGGTMYGTTGKGVRGGWTGGGTCTIYTATYLPEVAIERGWDREEAVISLVRKSGYRGAVTSDLLSSIRCTRYRTSACHASYREYCRRGRSGARRRMRRGRRERYDDAAGGSLSTRNGGGTGGGTTTTSVDLRVISCCLASAEQREFDRLVASELCRAADFYVHMLLVDIEHHLPSSGDGNDWRHVNECYNENDDDDENVDGKDYASARSSLLEAVAFAITNAIALQQDRMTSSFPARRRRCSRLGGGEAGGGRRRTNDIVDDGDDDPSFRNGWGVTVTPIAHLLLLLSTMLFAVEDDDDDDCE</sequence>
<dbReference type="InterPro" id="IPR002733">
    <property type="entry name" value="AMMECR1_domain"/>
</dbReference>
<dbReference type="SUPFAM" id="SSF143447">
    <property type="entry name" value="AMMECR1-like"/>
    <property type="match status" value="1"/>
</dbReference>
<feature type="domain" description="AMMECR1" evidence="2">
    <location>
        <begin position="162"/>
        <end position="361"/>
    </location>
</feature>
<dbReference type="EMBL" id="JALLPB020000259">
    <property type="protein sequence ID" value="KAL3811460.1"/>
    <property type="molecule type" value="Genomic_DNA"/>
</dbReference>
<feature type="region of interest" description="Disordered" evidence="1">
    <location>
        <begin position="1"/>
        <end position="32"/>
    </location>
</feature>
<feature type="region of interest" description="Disordered" evidence="1">
    <location>
        <begin position="129"/>
        <end position="200"/>
    </location>
</feature>
<dbReference type="Gene3D" id="3.30.700.20">
    <property type="entry name" value="Hypothetical protein ph0010, domain 1"/>
    <property type="match status" value="1"/>
</dbReference>
<keyword evidence="4" id="KW-1185">Reference proteome</keyword>
<feature type="compositionally biased region" description="Acidic residues" evidence="1">
    <location>
        <begin position="170"/>
        <end position="182"/>
    </location>
</feature>
<dbReference type="InterPro" id="IPR036071">
    <property type="entry name" value="AMMECR1_dom_sf"/>
</dbReference>
<proteinExistence type="predicted"/>